<dbReference type="AlphaFoldDB" id="A0A843XDS0"/>
<dbReference type="EMBL" id="NMUH01007635">
    <property type="protein sequence ID" value="MQM17594.1"/>
    <property type="molecule type" value="Genomic_DNA"/>
</dbReference>
<reference evidence="3" key="1">
    <citation type="submission" date="2017-07" db="EMBL/GenBank/DDBJ databases">
        <title>Taro Niue Genome Assembly and Annotation.</title>
        <authorList>
            <person name="Atibalentja N."/>
            <person name="Keating K."/>
            <person name="Fields C.J."/>
        </authorList>
    </citation>
    <scope>NUCLEOTIDE SEQUENCE</scope>
    <source>
        <strain evidence="3">Niue_2</strain>
        <tissue evidence="3">Leaf</tissue>
    </source>
</reference>
<dbReference type="PANTHER" id="PTHR32246:SF17">
    <property type="entry name" value="BON1-ASSOCIATED PROTEIN 2"/>
    <property type="match status" value="1"/>
</dbReference>
<sequence length="183" mass="19791">MVMEEVTLEVTVISAEGLTVSRRPVEKNAFVRLSTDLPHQACTRPDADGGSYPRWDEKLRLPLPPVARSILVEVLCKARGSNERKVGAASVPISDFYGGVLPAGYLHCLSYRLRDSQGERNGIINLSIRVHVPRGPPPPPLLPQPETTPPPLLPQPETTPRPLWAPGGKAGGEIAIGIPVQHV</sequence>
<organism evidence="3 4">
    <name type="scientific">Colocasia esculenta</name>
    <name type="common">Wild taro</name>
    <name type="synonym">Arum esculentum</name>
    <dbReference type="NCBI Taxonomy" id="4460"/>
    <lineage>
        <taxon>Eukaryota</taxon>
        <taxon>Viridiplantae</taxon>
        <taxon>Streptophyta</taxon>
        <taxon>Embryophyta</taxon>
        <taxon>Tracheophyta</taxon>
        <taxon>Spermatophyta</taxon>
        <taxon>Magnoliopsida</taxon>
        <taxon>Liliopsida</taxon>
        <taxon>Araceae</taxon>
        <taxon>Aroideae</taxon>
        <taxon>Colocasieae</taxon>
        <taxon>Colocasia</taxon>
    </lineage>
</organism>
<gene>
    <name evidence="3" type="ORF">Taro_050568</name>
</gene>
<keyword evidence="4" id="KW-1185">Reference proteome</keyword>
<feature type="region of interest" description="Disordered" evidence="1">
    <location>
        <begin position="135"/>
        <end position="162"/>
    </location>
</feature>
<dbReference type="PROSITE" id="PS50004">
    <property type="entry name" value="C2"/>
    <property type="match status" value="1"/>
</dbReference>
<proteinExistence type="predicted"/>
<evidence type="ECO:0000259" key="2">
    <source>
        <dbReference type="PROSITE" id="PS50004"/>
    </source>
</evidence>
<comment type="caution">
    <text evidence="3">The sequence shown here is derived from an EMBL/GenBank/DDBJ whole genome shotgun (WGS) entry which is preliminary data.</text>
</comment>
<dbReference type="SUPFAM" id="SSF49562">
    <property type="entry name" value="C2 domain (Calcium/lipid-binding domain, CaLB)"/>
    <property type="match status" value="1"/>
</dbReference>
<dbReference type="SMART" id="SM00239">
    <property type="entry name" value="C2"/>
    <property type="match status" value="1"/>
</dbReference>
<dbReference type="InterPro" id="IPR044750">
    <property type="entry name" value="C2_SRC2/BAP"/>
</dbReference>
<dbReference type="Proteomes" id="UP000652761">
    <property type="component" value="Unassembled WGS sequence"/>
</dbReference>
<protein>
    <recommendedName>
        <fullName evidence="2">C2 domain-containing protein</fullName>
    </recommendedName>
</protein>
<dbReference type="InterPro" id="IPR035892">
    <property type="entry name" value="C2_domain_sf"/>
</dbReference>
<dbReference type="PANTHER" id="PTHR32246">
    <property type="entry name" value="INGRESSION PROTEIN FIC1"/>
    <property type="match status" value="1"/>
</dbReference>
<dbReference type="Pfam" id="PF00168">
    <property type="entry name" value="C2"/>
    <property type="match status" value="1"/>
</dbReference>
<dbReference type="GO" id="GO:0006952">
    <property type="term" value="P:defense response"/>
    <property type="evidence" value="ECO:0007669"/>
    <property type="project" value="InterPro"/>
</dbReference>
<dbReference type="InterPro" id="IPR000008">
    <property type="entry name" value="C2_dom"/>
</dbReference>
<accession>A0A843XDS0</accession>
<feature type="compositionally biased region" description="Pro residues" evidence="1">
    <location>
        <begin position="135"/>
        <end position="159"/>
    </location>
</feature>
<name>A0A843XDS0_COLES</name>
<feature type="domain" description="C2" evidence="2">
    <location>
        <begin position="1"/>
        <end position="106"/>
    </location>
</feature>
<evidence type="ECO:0000313" key="4">
    <source>
        <dbReference type="Proteomes" id="UP000652761"/>
    </source>
</evidence>
<dbReference type="CDD" id="cd04051">
    <property type="entry name" value="C2_SRC2_like"/>
    <property type="match status" value="1"/>
</dbReference>
<evidence type="ECO:0000256" key="1">
    <source>
        <dbReference type="SAM" id="MobiDB-lite"/>
    </source>
</evidence>
<dbReference type="Gene3D" id="2.60.40.150">
    <property type="entry name" value="C2 domain"/>
    <property type="match status" value="1"/>
</dbReference>
<evidence type="ECO:0000313" key="3">
    <source>
        <dbReference type="EMBL" id="MQM17594.1"/>
    </source>
</evidence>
<dbReference type="OrthoDB" id="884464at2759"/>